<dbReference type="eggNOG" id="KOG2699">
    <property type="taxonomic scope" value="Eukaryota"/>
</dbReference>
<dbReference type="VEuPathDB" id="CryptoDB:CMU_032100"/>
<dbReference type="Pfam" id="PF09409">
    <property type="entry name" value="PUB"/>
    <property type="match status" value="1"/>
</dbReference>
<dbReference type="OrthoDB" id="336240at2759"/>
<keyword evidence="1" id="KW-0175">Coiled coil</keyword>
<evidence type="ECO:0000259" key="3">
    <source>
        <dbReference type="Pfam" id="PF22562"/>
    </source>
</evidence>
<dbReference type="RefSeq" id="XP_002142418.1">
    <property type="nucleotide sequence ID" value="XM_002142382.1"/>
</dbReference>
<dbReference type="EMBL" id="DS989736">
    <property type="protein sequence ID" value="EEA08069.1"/>
    <property type="molecule type" value="Genomic_DNA"/>
</dbReference>
<feature type="coiled-coil region" evidence="1">
    <location>
        <begin position="136"/>
        <end position="210"/>
    </location>
</feature>
<proteinExistence type="predicted"/>
<reference evidence="4" key="1">
    <citation type="submission" date="2008-06" db="EMBL/GenBank/DDBJ databases">
        <authorList>
            <person name="Lorenzi H."/>
            <person name="Inman J."/>
            <person name="Miller J."/>
            <person name="Schobel S."/>
            <person name="Amedeo P."/>
            <person name="Caler E.V."/>
            <person name="da Silva J."/>
        </authorList>
    </citation>
    <scope>NUCLEOTIDE SEQUENCE [LARGE SCALE GENOMIC DNA]</scope>
    <source>
        <strain evidence="4">RN66</strain>
    </source>
</reference>
<dbReference type="SMART" id="SM00580">
    <property type="entry name" value="PUG"/>
    <property type="match status" value="1"/>
</dbReference>
<evidence type="ECO:0000313" key="5">
    <source>
        <dbReference type="Proteomes" id="UP000001460"/>
    </source>
</evidence>
<dbReference type="Pfam" id="PF22562">
    <property type="entry name" value="UBA_7"/>
    <property type="match status" value="1"/>
</dbReference>
<dbReference type="InterPro" id="IPR018997">
    <property type="entry name" value="PUB_domain"/>
</dbReference>
<name>B6AIM8_CRYMR</name>
<dbReference type="InterPro" id="IPR009060">
    <property type="entry name" value="UBA-like_sf"/>
</dbReference>
<evidence type="ECO:0000256" key="1">
    <source>
        <dbReference type="SAM" id="Coils"/>
    </source>
</evidence>
<feature type="domain" description="PUB" evidence="2">
    <location>
        <begin position="250"/>
        <end position="320"/>
    </location>
</feature>
<dbReference type="InterPro" id="IPR036339">
    <property type="entry name" value="PUB-like_dom_sf"/>
</dbReference>
<dbReference type="GeneID" id="6997515"/>
<accession>B6AIM8</accession>
<dbReference type="Gene3D" id="1.20.58.2190">
    <property type="match status" value="1"/>
</dbReference>
<dbReference type="SUPFAM" id="SSF46934">
    <property type="entry name" value="UBA-like"/>
    <property type="match status" value="1"/>
</dbReference>
<dbReference type="CDD" id="cd10462">
    <property type="entry name" value="PUB_UBA"/>
    <property type="match status" value="1"/>
</dbReference>
<organism evidence="4 5">
    <name type="scientific">Cryptosporidium muris (strain RN66)</name>
    <dbReference type="NCBI Taxonomy" id="441375"/>
    <lineage>
        <taxon>Eukaryota</taxon>
        <taxon>Sar</taxon>
        <taxon>Alveolata</taxon>
        <taxon>Apicomplexa</taxon>
        <taxon>Conoidasida</taxon>
        <taxon>Coccidia</taxon>
        <taxon>Eucoccidiorida</taxon>
        <taxon>Eimeriorina</taxon>
        <taxon>Cryptosporidiidae</taxon>
        <taxon>Cryptosporidium</taxon>
    </lineage>
</organism>
<feature type="domain" description="UBA" evidence="3">
    <location>
        <begin position="65"/>
        <end position="101"/>
    </location>
</feature>
<gene>
    <name evidence="4" type="ORF">CMU_032100</name>
</gene>
<dbReference type="InterPro" id="IPR015940">
    <property type="entry name" value="UBA"/>
</dbReference>
<sequence length="339" mass="39502">MNEDKSEDVNLGKLKNETDKAEIDNKDVVGIDTKSVAEINTKESDNTLVENCIEIKEYVRSDICNALIEMGFGIIEAEKAIFFTRNAGLEEALSWIEENKDSEYLKDPIVQTSTSEDNKNETKLSDEEVLIKVQELQRKVRERRRLKEREDEIEKEKRRILSAKQLIEAQRKLEEAERARHIQQVLKEKVEHEKERNRQLDLLRQEWEERFGCPYPEDEKKVLPKTGKEKVAFYCSKLQKEYKDTDRAGLIECLALLKTYISNVLNNPQEDKYKKIRLNNSTFHSKVARYNGSIDILKACGFEIDANNEFLIITPNKIPDTFTCGQAIRFIDLILRTLP</sequence>
<dbReference type="Proteomes" id="UP000001460">
    <property type="component" value="Unassembled WGS sequence"/>
</dbReference>
<dbReference type="AlphaFoldDB" id="B6AIM8"/>
<evidence type="ECO:0000259" key="2">
    <source>
        <dbReference type="Pfam" id="PF09409"/>
    </source>
</evidence>
<dbReference type="PANTHER" id="PTHR46713:SF1">
    <property type="entry name" value="F13M7.16 PROTEIN"/>
    <property type="match status" value="1"/>
</dbReference>
<keyword evidence="5" id="KW-1185">Reference proteome</keyword>
<protein>
    <submittedName>
        <fullName evidence="4">Uncharacterized protein</fullName>
    </submittedName>
</protein>
<dbReference type="STRING" id="441375.B6AIM8"/>
<dbReference type="Gene3D" id="1.10.8.10">
    <property type="entry name" value="DNA helicase RuvA subunit, C-terminal domain"/>
    <property type="match status" value="1"/>
</dbReference>
<dbReference type="SUPFAM" id="SSF143503">
    <property type="entry name" value="PUG domain-like"/>
    <property type="match status" value="1"/>
</dbReference>
<dbReference type="OMA" id="CANAKDH"/>
<dbReference type="PANTHER" id="PTHR46713">
    <property type="entry name" value="F13M7.16 PROTEIN"/>
    <property type="match status" value="1"/>
</dbReference>
<evidence type="ECO:0000313" key="4">
    <source>
        <dbReference type="EMBL" id="EEA08069.1"/>
    </source>
</evidence>